<dbReference type="Pfam" id="PF13365">
    <property type="entry name" value="Trypsin_2"/>
    <property type="match status" value="1"/>
</dbReference>
<dbReference type="Gene3D" id="2.40.10.120">
    <property type="match status" value="1"/>
</dbReference>
<dbReference type="AlphaFoldDB" id="A0A7T0G3Z7"/>
<reference evidence="5" key="1">
    <citation type="submission" date="2020-02" db="EMBL/GenBank/DDBJ databases">
        <title>Genomic and physiological characterization of two novel Nitrospinaceae genera.</title>
        <authorList>
            <person name="Mueller A.J."/>
            <person name="Jung M.-Y."/>
            <person name="Strachan C.R."/>
            <person name="Herbold C.W."/>
            <person name="Kirkegaard R.H."/>
            <person name="Daims H."/>
        </authorList>
    </citation>
    <scope>NUCLEOTIDE SEQUENCE [LARGE SCALE GENOMIC DNA]</scope>
</reference>
<dbReference type="Pfam" id="PF13180">
    <property type="entry name" value="PDZ_2"/>
    <property type="match status" value="1"/>
</dbReference>
<dbReference type="InterPro" id="IPR001940">
    <property type="entry name" value="Peptidase_S1C"/>
</dbReference>
<proteinExistence type="predicted"/>
<dbReference type="InterPro" id="IPR001478">
    <property type="entry name" value="PDZ"/>
</dbReference>
<evidence type="ECO:0000313" key="5">
    <source>
        <dbReference type="Proteomes" id="UP000594464"/>
    </source>
</evidence>
<dbReference type="InterPro" id="IPR009003">
    <property type="entry name" value="Peptidase_S1_PA"/>
</dbReference>
<sequence length="391" mass="42838">MFDNRNLYGPGSALLLIALVVSISLQNASFFEEEETTIKKVSVRESPFADRPEFKNLLELQNAFVRNAKRVKPVVVSINSVEEQLENSSWHAPSLQDVPWYYRFMDWAKKKVARKKYALDHLGSGILLDSDGHILTNHHVVEDGERLLVKLMDGRNLYADLVGVDPKTDLAVIKISSFRSFPVGTFGDSKKVEVGEWVMAIGNPYGLEGTVTVGVVSGKSRYDVGITTYENFIQTDASINPGNSGGPLVNLDGEIIGINTAVAELGSGVGFAIPIKMALEVSRQLIDHGNVERGWLGVGIQSLTPELAQSFDLPQGASGVLVNSVQEKTPAESGGILRGDIIFQFDGGKVPNSKMFQQMVADTEIGKKVEVTIFRNGEEKRLWIKIGKLFS</sequence>
<feature type="domain" description="PDZ" evidence="3">
    <location>
        <begin position="285"/>
        <end position="377"/>
    </location>
</feature>
<dbReference type="InterPro" id="IPR036034">
    <property type="entry name" value="PDZ_sf"/>
</dbReference>
<evidence type="ECO:0000256" key="2">
    <source>
        <dbReference type="ARBA" id="ARBA00022801"/>
    </source>
</evidence>
<keyword evidence="2" id="KW-0378">Hydrolase</keyword>
<gene>
    <name evidence="4" type="ORF">G3M78_11095</name>
</gene>
<dbReference type="CDD" id="cd10839">
    <property type="entry name" value="cpPDZ1_DegP-like"/>
    <property type="match status" value="1"/>
</dbReference>
<organism evidence="4 5">
    <name type="scientific">Candidatus Nitrohelix vancouverensis</name>
    <dbReference type="NCBI Taxonomy" id="2705534"/>
    <lineage>
        <taxon>Bacteria</taxon>
        <taxon>Pseudomonadati</taxon>
        <taxon>Nitrospinota/Tectimicrobiota group</taxon>
        <taxon>Nitrospinota</taxon>
        <taxon>Nitrospinia</taxon>
        <taxon>Nitrospinales</taxon>
        <taxon>Nitrospinaceae</taxon>
        <taxon>Candidatus Nitrohelix</taxon>
    </lineage>
</organism>
<dbReference type="EMBL" id="CP048620">
    <property type="protein sequence ID" value="QPJ65910.1"/>
    <property type="molecule type" value="Genomic_DNA"/>
</dbReference>
<accession>A0A7T0G3Z7</accession>
<dbReference type="SMART" id="SM00228">
    <property type="entry name" value="PDZ"/>
    <property type="match status" value="1"/>
</dbReference>
<keyword evidence="1" id="KW-0645">Protease</keyword>
<protein>
    <submittedName>
        <fullName evidence="4">PDZ domain-containing protein</fullName>
    </submittedName>
</protein>
<evidence type="ECO:0000256" key="1">
    <source>
        <dbReference type="ARBA" id="ARBA00022670"/>
    </source>
</evidence>
<dbReference type="GO" id="GO:0004252">
    <property type="term" value="F:serine-type endopeptidase activity"/>
    <property type="evidence" value="ECO:0007669"/>
    <property type="project" value="InterPro"/>
</dbReference>
<dbReference type="PANTHER" id="PTHR43343">
    <property type="entry name" value="PEPTIDASE S12"/>
    <property type="match status" value="1"/>
</dbReference>
<dbReference type="PRINTS" id="PR00834">
    <property type="entry name" value="PROTEASES2C"/>
</dbReference>
<dbReference type="PANTHER" id="PTHR43343:SF3">
    <property type="entry name" value="PROTEASE DO-LIKE 8, CHLOROPLASTIC"/>
    <property type="match status" value="1"/>
</dbReference>
<dbReference type="Gene3D" id="2.30.42.10">
    <property type="match status" value="1"/>
</dbReference>
<dbReference type="PROSITE" id="PS50106">
    <property type="entry name" value="PDZ"/>
    <property type="match status" value="1"/>
</dbReference>
<dbReference type="Proteomes" id="UP000594464">
    <property type="component" value="Chromosome"/>
</dbReference>
<dbReference type="KEGG" id="nva:G3M78_11095"/>
<dbReference type="InterPro" id="IPR051201">
    <property type="entry name" value="Chloro_Bact_Ser_Proteases"/>
</dbReference>
<dbReference type="GO" id="GO:0006508">
    <property type="term" value="P:proteolysis"/>
    <property type="evidence" value="ECO:0007669"/>
    <property type="project" value="UniProtKB-KW"/>
</dbReference>
<dbReference type="SUPFAM" id="SSF50494">
    <property type="entry name" value="Trypsin-like serine proteases"/>
    <property type="match status" value="1"/>
</dbReference>
<dbReference type="SUPFAM" id="SSF50156">
    <property type="entry name" value="PDZ domain-like"/>
    <property type="match status" value="1"/>
</dbReference>
<evidence type="ECO:0000259" key="3">
    <source>
        <dbReference type="PROSITE" id="PS50106"/>
    </source>
</evidence>
<evidence type="ECO:0000313" key="4">
    <source>
        <dbReference type="EMBL" id="QPJ65910.1"/>
    </source>
</evidence>
<name>A0A7T0G3Z7_9BACT</name>